<dbReference type="AlphaFoldDB" id="A0A8H7EMI1"/>
<evidence type="ECO:0000256" key="1">
    <source>
        <dbReference type="SAM" id="MobiDB-lite"/>
    </source>
</evidence>
<organism evidence="3 4">
    <name type="scientific">Apophysomyces ossiformis</name>
    <dbReference type="NCBI Taxonomy" id="679940"/>
    <lineage>
        <taxon>Eukaryota</taxon>
        <taxon>Fungi</taxon>
        <taxon>Fungi incertae sedis</taxon>
        <taxon>Mucoromycota</taxon>
        <taxon>Mucoromycotina</taxon>
        <taxon>Mucoromycetes</taxon>
        <taxon>Mucorales</taxon>
        <taxon>Mucorineae</taxon>
        <taxon>Mucoraceae</taxon>
        <taxon>Apophysomyces</taxon>
    </lineage>
</organism>
<feature type="region of interest" description="Disordered" evidence="1">
    <location>
        <begin position="17"/>
        <end position="53"/>
    </location>
</feature>
<dbReference type="OrthoDB" id="2289131at2759"/>
<evidence type="ECO:0000313" key="4">
    <source>
        <dbReference type="Proteomes" id="UP000605846"/>
    </source>
</evidence>
<name>A0A8H7EMI1_9FUNG</name>
<reference evidence="3" key="1">
    <citation type="submission" date="2020-01" db="EMBL/GenBank/DDBJ databases">
        <title>Genome Sequencing of Three Apophysomyces-Like Fungal Strains Confirms a Novel Fungal Genus in the Mucoromycota with divergent Burkholderia-like Endosymbiotic Bacteria.</title>
        <authorList>
            <person name="Stajich J.E."/>
            <person name="Macias A.M."/>
            <person name="Carter-House D."/>
            <person name="Lovett B."/>
            <person name="Kasson L.R."/>
            <person name="Berry K."/>
            <person name="Grigoriev I."/>
            <person name="Chang Y."/>
            <person name="Spatafora J."/>
            <person name="Kasson M.T."/>
        </authorList>
    </citation>
    <scope>NUCLEOTIDE SEQUENCE</scope>
    <source>
        <strain evidence="3">NRRL A-21654</strain>
    </source>
</reference>
<feature type="region of interest" description="Disordered" evidence="1">
    <location>
        <begin position="96"/>
        <end position="269"/>
    </location>
</feature>
<keyword evidence="2" id="KW-0812">Transmembrane</keyword>
<feature type="compositionally biased region" description="Low complexity" evidence="1">
    <location>
        <begin position="136"/>
        <end position="149"/>
    </location>
</feature>
<feature type="compositionally biased region" description="Low complexity" evidence="1">
    <location>
        <begin position="170"/>
        <end position="208"/>
    </location>
</feature>
<dbReference type="Proteomes" id="UP000605846">
    <property type="component" value="Unassembled WGS sequence"/>
</dbReference>
<evidence type="ECO:0000313" key="3">
    <source>
        <dbReference type="EMBL" id="KAF7722940.1"/>
    </source>
</evidence>
<feature type="compositionally biased region" description="Low complexity" evidence="1">
    <location>
        <begin position="244"/>
        <end position="263"/>
    </location>
</feature>
<dbReference type="EMBL" id="JABAYA010000170">
    <property type="protein sequence ID" value="KAF7722940.1"/>
    <property type="molecule type" value="Genomic_DNA"/>
</dbReference>
<feature type="compositionally biased region" description="Polar residues" evidence="1">
    <location>
        <begin position="29"/>
        <end position="43"/>
    </location>
</feature>
<accession>A0A8H7EMI1</accession>
<keyword evidence="2" id="KW-1133">Transmembrane helix</keyword>
<keyword evidence="4" id="KW-1185">Reference proteome</keyword>
<feature type="compositionally biased region" description="Low complexity" evidence="1">
    <location>
        <begin position="96"/>
        <end position="108"/>
    </location>
</feature>
<comment type="caution">
    <text evidence="3">The sequence shown here is derived from an EMBL/GenBank/DDBJ whole genome shotgun (WGS) entry which is preliminary data.</text>
</comment>
<sequence length="399" mass="41656">MHNVPCSILVDERLYHEEKSSHGVRPSHASMTSAARTSTGISQSHKHTPQPDWSSIGHTVTQIWCDIYTITYKKPKPTLHTTLKTSVSCSETVVTIPPRTTSKPTTTIKSKKHKPTSKTSVHHGGTHRSSRKHSLTAQATTEKTTTATSTDREHSPTPTETGDNSTERITPTGTATNTATTSNQSSSSSTSTKDTNTVSSSQTTTSATVYAPTVNPSSPSTTEISTGPSSTDNISTSVPSASETNPTTSTSNGASATNNNFNPTSTTVTNGAPGYNPEFVAGSVSNKSVGIGLGVGIGCVAVLGLVGLLIHNKRKNRDSILSGEPNVQTRWRPQSFMAAVAAVASRLSRSSSQRSKLSTVHEAAPGTALGAGYGAVEHPIAGKASPAIARAESELQNLP</sequence>
<evidence type="ECO:0000256" key="2">
    <source>
        <dbReference type="SAM" id="Phobius"/>
    </source>
</evidence>
<feature type="compositionally biased region" description="Basic residues" evidence="1">
    <location>
        <begin position="109"/>
        <end position="134"/>
    </location>
</feature>
<feature type="compositionally biased region" description="Polar residues" evidence="1">
    <location>
        <begin position="214"/>
        <end position="243"/>
    </location>
</feature>
<protein>
    <submittedName>
        <fullName evidence="3">Uncharacterized protein</fullName>
    </submittedName>
</protein>
<keyword evidence="2" id="KW-0472">Membrane</keyword>
<proteinExistence type="predicted"/>
<feature type="transmembrane region" description="Helical" evidence="2">
    <location>
        <begin position="289"/>
        <end position="310"/>
    </location>
</feature>
<gene>
    <name evidence="3" type="ORF">EC973_002572</name>
</gene>
<feature type="compositionally biased region" description="Polar residues" evidence="1">
    <location>
        <begin position="156"/>
        <end position="169"/>
    </location>
</feature>